<accession>A0ABD0SV99</accession>
<evidence type="ECO:0000259" key="1">
    <source>
        <dbReference type="SMART" id="SM00587"/>
    </source>
</evidence>
<dbReference type="SUPFAM" id="SSF56112">
    <property type="entry name" value="Protein kinase-like (PK-like)"/>
    <property type="match status" value="1"/>
</dbReference>
<dbReference type="EMBL" id="JBEDNZ010000014">
    <property type="protein sequence ID" value="KAL0829686.1"/>
    <property type="molecule type" value="Genomic_DNA"/>
</dbReference>
<dbReference type="Proteomes" id="UP001549921">
    <property type="component" value="Unassembled WGS sequence"/>
</dbReference>
<dbReference type="PANTHER" id="PTHR11012">
    <property type="entry name" value="PROTEIN KINASE-LIKE DOMAIN-CONTAINING"/>
    <property type="match status" value="1"/>
</dbReference>
<protein>
    <recommendedName>
        <fullName evidence="1">CHK kinase-like domain-containing protein</fullName>
    </recommendedName>
</protein>
<dbReference type="AlphaFoldDB" id="A0ABD0SV99"/>
<comment type="caution">
    <text evidence="2">The sequence shown here is derived from an EMBL/GenBank/DDBJ whole genome shotgun (WGS) entry which is preliminary data.</text>
</comment>
<dbReference type="Pfam" id="PF02958">
    <property type="entry name" value="EcKL"/>
    <property type="match status" value="1"/>
</dbReference>
<proteinExistence type="predicted"/>
<dbReference type="PANTHER" id="PTHR11012:SF54">
    <property type="entry name" value="CHK KINASE-LIKE DOMAIN-CONTAINING PROTEIN"/>
    <property type="match status" value="1"/>
</dbReference>
<dbReference type="InterPro" id="IPR015897">
    <property type="entry name" value="CHK_kinase-like"/>
</dbReference>
<feature type="domain" description="CHK kinase-like" evidence="1">
    <location>
        <begin position="133"/>
        <end position="324"/>
    </location>
</feature>
<name>A0ABD0SV99_LOXSC</name>
<dbReference type="InterPro" id="IPR011009">
    <property type="entry name" value="Kinase-like_dom_sf"/>
</dbReference>
<organism evidence="2 3">
    <name type="scientific">Loxostege sticticalis</name>
    <name type="common">Beet webworm moth</name>
    <dbReference type="NCBI Taxonomy" id="481309"/>
    <lineage>
        <taxon>Eukaryota</taxon>
        <taxon>Metazoa</taxon>
        <taxon>Ecdysozoa</taxon>
        <taxon>Arthropoda</taxon>
        <taxon>Hexapoda</taxon>
        <taxon>Insecta</taxon>
        <taxon>Pterygota</taxon>
        <taxon>Neoptera</taxon>
        <taxon>Endopterygota</taxon>
        <taxon>Lepidoptera</taxon>
        <taxon>Glossata</taxon>
        <taxon>Ditrysia</taxon>
        <taxon>Pyraloidea</taxon>
        <taxon>Crambidae</taxon>
        <taxon>Pyraustinae</taxon>
        <taxon>Loxostege</taxon>
    </lineage>
</organism>
<evidence type="ECO:0000313" key="2">
    <source>
        <dbReference type="EMBL" id="KAL0829686.1"/>
    </source>
</evidence>
<sequence length="416" mass="47848">MASLQFEGALEGVSEKQQQFIREVLEKRGFANNKVLFEPAGKAGDNYVANVKRITVKVEGGDDFKMIAKIATQLDSLRTVMNTNIMFNNEIIMYEQVLPKINSLQVEAGVPENDRLKFAQCYGCLSEEPHELVLLEDLKVLDYAMLDRLSTMNEDAVLLVLKNFAILHSMSYVLKHLEPETYKSFSSRLIPMWSIVFNKPEQRAFMEQIENGALEVLDDENYKKTIRGVVSQTHTFADKIKKHENPKYLAIQQGDAWTNNLMFKLNGDTPVDSIMIDYQLSSETSPVSDILYFIFTCTDHATRSKQYLKWIDYYHEQLDKSLSDFGLKANFVYPKEYLDADLKRYSKLFFGVVIMLNTMLSRNPEEAAEMHDALTNFDEEKMGEMGVQTLSGDTISKYKQKLHDLVDSYRQFGYMS</sequence>
<evidence type="ECO:0000313" key="3">
    <source>
        <dbReference type="Proteomes" id="UP001549921"/>
    </source>
</evidence>
<reference evidence="2 3" key="1">
    <citation type="submission" date="2024-06" db="EMBL/GenBank/DDBJ databases">
        <title>A chromosome-level genome assembly of beet webworm, Loxostege sticticalis.</title>
        <authorList>
            <person name="Zhang Y."/>
        </authorList>
    </citation>
    <scope>NUCLEOTIDE SEQUENCE [LARGE SCALE GENOMIC DNA]</scope>
    <source>
        <strain evidence="2">AQ028</strain>
        <tissue evidence="2">Male pupae</tissue>
    </source>
</reference>
<gene>
    <name evidence="2" type="ORF">ABMA28_003191</name>
</gene>
<dbReference type="SMART" id="SM00587">
    <property type="entry name" value="CHK"/>
    <property type="match status" value="1"/>
</dbReference>
<dbReference type="InterPro" id="IPR004119">
    <property type="entry name" value="EcKL"/>
</dbReference>